<dbReference type="Gene3D" id="2.40.420.20">
    <property type="match status" value="1"/>
</dbReference>
<dbReference type="Pfam" id="PF01471">
    <property type="entry name" value="PG_binding_1"/>
    <property type="match status" value="1"/>
</dbReference>
<reference evidence="2 3" key="1">
    <citation type="submission" date="2019-03" db="EMBL/GenBank/DDBJ databases">
        <title>Sequencing the genomes of 1000 actinobacteria strains.</title>
        <authorList>
            <person name="Klenk H.-P."/>
        </authorList>
    </citation>
    <scope>NUCLEOTIDE SEQUENCE [LARGE SCALE GENOMIC DNA]</scope>
    <source>
        <strain evidence="2 3">DSM 43805</strain>
    </source>
</reference>
<dbReference type="Proteomes" id="UP000294901">
    <property type="component" value="Unassembled WGS sequence"/>
</dbReference>
<dbReference type="AlphaFoldDB" id="A0A4R6JYJ7"/>
<sequence>MKTRTKVWTAAAVTVVAAATAGVLIVPGVSRDDRTTAAAPEPTVAVVRTNLVRTEQVDGELGYAGSATVTTTSSAMVTWLPQPGDTISRGQHVYDLDNVPVPLLYGKLPFWRDLHNGVEDGPDVRVLEQNLRALGYGGGLTVDEHFTAATSAAVRKWQKARDVERTGRVNAGDVVVLPGAIRVADVKARIGTRAGGDVLTATGTRKQVTVDLPATKSDLAVRNSKVTVVLPDGRTVTGKITAVGTTAKAPDDPQDGRDKTPTLPVTVLLDDPAETGALDGAPVTVNFRGAVREGVLAVPVNALLALAEGGFGVQDVSVDGTRRIVPVRLGAFANGQVEVMGDGLTAGMKVTVPAG</sequence>
<keyword evidence="3" id="KW-1185">Reference proteome</keyword>
<protein>
    <submittedName>
        <fullName evidence="2">Multidrug efflux pump subunit AcrA (Membrane-fusion protein)</fullName>
    </submittedName>
</protein>
<dbReference type="InterPro" id="IPR036366">
    <property type="entry name" value="PGBDSf"/>
</dbReference>
<proteinExistence type="predicted"/>
<dbReference type="InterPro" id="IPR002477">
    <property type="entry name" value="Peptidoglycan-bd-like"/>
</dbReference>
<dbReference type="RefSeq" id="WP_133875903.1">
    <property type="nucleotide sequence ID" value="NZ_BOMD01000064.1"/>
</dbReference>
<dbReference type="OrthoDB" id="3268648at2"/>
<comment type="caution">
    <text evidence="2">The sequence shown here is derived from an EMBL/GenBank/DDBJ whole genome shotgun (WGS) entry which is preliminary data.</text>
</comment>
<feature type="domain" description="Peptidoglycan binding-like" evidence="1">
    <location>
        <begin position="121"/>
        <end position="170"/>
    </location>
</feature>
<organism evidence="2 3">
    <name type="scientific">Paractinoplanes brasiliensis</name>
    <dbReference type="NCBI Taxonomy" id="52695"/>
    <lineage>
        <taxon>Bacteria</taxon>
        <taxon>Bacillati</taxon>
        <taxon>Actinomycetota</taxon>
        <taxon>Actinomycetes</taxon>
        <taxon>Micromonosporales</taxon>
        <taxon>Micromonosporaceae</taxon>
        <taxon>Paractinoplanes</taxon>
    </lineage>
</organism>
<dbReference type="EMBL" id="SNWR01000001">
    <property type="protein sequence ID" value="TDO41943.1"/>
    <property type="molecule type" value="Genomic_DNA"/>
</dbReference>
<dbReference type="SUPFAM" id="SSF47090">
    <property type="entry name" value="PGBD-like"/>
    <property type="match status" value="1"/>
</dbReference>
<dbReference type="InterPro" id="IPR036365">
    <property type="entry name" value="PGBD-like_sf"/>
</dbReference>
<dbReference type="Gene3D" id="1.10.101.10">
    <property type="entry name" value="PGBD-like superfamily/PGBD"/>
    <property type="match status" value="1"/>
</dbReference>
<evidence type="ECO:0000313" key="2">
    <source>
        <dbReference type="EMBL" id="TDO41943.1"/>
    </source>
</evidence>
<evidence type="ECO:0000259" key="1">
    <source>
        <dbReference type="Pfam" id="PF01471"/>
    </source>
</evidence>
<accession>A0A4R6JYJ7</accession>
<gene>
    <name evidence="2" type="ORF">C8E87_5703</name>
</gene>
<name>A0A4R6JYJ7_9ACTN</name>
<evidence type="ECO:0000313" key="3">
    <source>
        <dbReference type="Proteomes" id="UP000294901"/>
    </source>
</evidence>